<accession>A0ABU4EBZ7</accession>
<organism evidence="1 2">
    <name type="scientific">Dickeya solani</name>
    <dbReference type="NCBI Taxonomy" id="1089444"/>
    <lineage>
        <taxon>Bacteria</taxon>
        <taxon>Pseudomonadati</taxon>
        <taxon>Pseudomonadota</taxon>
        <taxon>Gammaproteobacteria</taxon>
        <taxon>Enterobacterales</taxon>
        <taxon>Pectobacteriaceae</taxon>
        <taxon>Dickeya</taxon>
    </lineage>
</organism>
<dbReference type="Proteomes" id="UP001187868">
    <property type="component" value="Unassembled WGS sequence"/>
</dbReference>
<dbReference type="EMBL" id="JAWLLM010000002">
    <property type="protein sequence ID" value="MDV7041558.1"/>
    <property type="molecule type" value="Genomic_DNA"/>
</dbReference>
<comment type="caution">
    <text evidence="1">The sequence shown here is derived from an EMBL/GenBank/DDBJ whole genome shotgun (WGS) entry which is preliminary data.</text>
</comment>
<evidence type="ECO:0000313" key="2">
    <source>
        <dbReference type="Proteomes" id="UP001187868"/>
    </source>
</evidence>
<name>A0ABU4EBZ7_9GAMM</name>
<keyword evidence="2" id="KW-1185">Reference proteome</keyword>
<dbReference type="RefSeq" id="WP_226061707.1">
    <property type="nucleotide sequence ID" value="NZ_JAIZGA010000001.1"/>
</dbReference>
<sequence length="61" mass="7451">MNLISKKEVMEKFHIKSRDTLYRYEKNRGFPRPIKKHPTYYLKSAVEDWALRQSENFTSRS</sequence>
<evidence type="ECO:0000313" key="1">
    <source>
        <dbReference type="EMBL" id="MDV7041558.1"/>
    </source>
</evidence>
<proteinExistence type="predicted"/>
<gene>
    <name evidence="1" type="ORF">RUJ08_05400</name>
</gene>
<protein>
    <submittedName>
        <fullName evidence="1">AlpA family transcriptional regulator</fullName>
    </submittedName>
</protein>
<reference evidence="1 2" key="1">
    <citation type="submission" date="2023-10" db="EMBL/GenBank/DDBJ databases">
        <title>Clonality and diversity in the soft rot Dickeya solani phytopathogen.</title>
        <authorList>
            <person name="Pedron J."/>
            <person name="Van Gijisegem F."/>
            <person name="Portier P."/>
            <person name="Taghouti G."/>
        </authorList>
    </citation>
    <scope>NUCLEOTIDE SEQUENCE [LARGE SCALE GENOMIC DNA]</scope>
    <source>
        <strain evidence="1 2">FVG2-MFV017-A9</strain>
    </source>
</reference>